<keyword evidence="4" id="KW-0472">Membrane</keyword>
<sequence>MEDVVAKLGADEQLKVFLSPEVPVTDIASAIIAQDAKATKEASASSGSEEFLQKLSVAIQQIDTSIEAYVGASHVELLHQVGSVDGLKQHVKQLHTGVSDVKHALDRMDTDVQKVHRVLSRTMQQLRNVDTCTSIVQRVLRFQTLAQVLRDLSPLVLSSAHNDPEYYDACAKASLALHEAETLVQTSEDVARFQSLAIVAPEVPTQLKLRVHLIKTMKTTLKAGMTSTDQSKIASTLQVLYQLGLETFSENVQACVNEVLHDFETKCTAMLKESHLSTTPEDSGKVDAWIAAQNVLETLSSYALQVWHLQRVLVKLSAAKGASYFDAVVEPDEPSLVCTFWDISCALLSELFAKAMEYRASVKSVLISHYPRLRAEGVRVVTSWASTTSRLLAADAGISHRAMVLPIDAMQTELVDAFGAILAKYAERSADRMLNPIAMMFPQSAGYHPSPPSRSDMLTLLKILAAEVEAAGSDLQCVLTVLGGVRRAVDAFCAHIGATAHASPAVLALPPSSARTVAQAHNMALLSLCHQLDDALAELPVAKSKVAASLGAALAPPVAAIRDPLERLQERLLSTYLDVLATRCEGIFAAMHDESFTTAVAADRFMVDFAAVFNVLLSEHLGRLGLDGAPAAGVCLDAFCDRLLSAFSRHVALVRPLNDDGKCRLTHDMAQLELLLGRVRPLHGLAFEEFKAMKHLLFVDTSRVFRDARLDKIRPSNVWHHVLSRAPPALLLPHKMKGWTPAAYVAWMETAAGLDAYSPPVPPAEMPLGRAGWKDRTLALAAEHAIWAEVTAALETYASRTAALGKEAPDTVHDLVYESGASLLAGYEVATKTFLFPPA</sequence>
<evidence type="ECO:0000256" key="3">
    <source>
        <dbReference type="ARBA" id="ARBA00023034"/>
    </source>
</evidence>
<dbReference type="InterPro" id="IPR019465">
    <property type="entry name" value="Cog5"/>
</dbReference>
<organism evidence="7 8">
    <name type="scientific">Achlya hypogyna</name>
    <name type="common">Oomycete</name>
    <name type="synonym">Protoachlya hypogyna</name>
    <dbReference type="NCBI Taxonomy" id="1202772"/>
    <lineage>
        <taxon>Eukaryota</taxon>
        <taxon>Sar</taxon>
        <taxon>Stramenopiles</taxon>
        <taxon>Oomycota</taxon>
        <taxon>Saprolegniomycetes</taxon>
        <taxon>Saprolegniales</taxon>
        <taxon>Achlyaceae</taxon>
        <taxon>Achlya</taxon>
    </lineage>
</organism>
<dbReference type="Proteomes" id="UP000243579">
    <property type="component" value="Unassembled WGS sequence"/>
</dbReference>
<gene>
    <name evidence="7" type="ORF">ACHHYP_08301</name>
</gene>
<evidence type="ECO:0000313" key="7">
    <source>
        <dbReference type="EMBL" id="OQR98633.1"/>
    </source>
</evidence>
<evidence type="ECO:0000313" key="8">
    <source>
        <dbReference type="Proteomes" id="UP000243579"/>
    </source>
</evidence>
<feature type="domain" description="Conserved oligomeric Golgi complex subunit 5 N-terminal" evidence="5">
    <location>
        <begin position="16"/>
        <end position="147"/>
    </location>
</feature>
<evidence type="ECO:0000256" key="4">
    <source>
        <dbReference type="ARBA" id="ARBA00023136"/>
    </source>
</evidence>
<protein>
    <recommendedName>
        <fullName evidence="2">Conserved oligomeric Golgi complex subunit 5</fullName>
    </recommendedName>
</protein>
<keyword evidence="3" id="KW-0333">Golgi apparatus</keyword>
<evidence type="ECO:0000259" key="5">
    <source>
        <dbReference type="Pfam" id="PF10392"/>
    </source>
</evidence>
<evidence type="ECO:0000256" key="1">
    <source>
        <dbReference type="ARBA" id="ARBA00004395"/>
    </source>
</evidence>
<dbReference type="EMBL" id="JNBR01000082">
    <property type="protein sequence ID" value="OQR98633.1"/>
    <property type="molecule type" value="Genomic_DNA"/>
</dbReference>
<proteinExistence type="predicted"/>
<dbReference type="InterPro" id="IPR048485">
    <property type="entry name" value="COG5_helical"/>
</dbReference>
<feature type="domain" description="Conserved oligomeric Golgi complex subunit 5 helical" evidence="6">
    <location>
        <begin position="193"/>
        <end position="374"/>
    </location>
</feature>
<accession>A0A1V9ZKW1</accession>
<comment type="caution">
    <text evidence="7">The sequence shown here is derived from an EMBL/GenBank/DDBJ whole genome shotgun (WGS) entry which is preliminary data.</text>
</comment>
<evidence type="ECO:0000256" key="2">
    <source>
        <dbReference type="ARBA" id="ARBA00020974"/>
    </source>
</evidence>
<comment type="subcellular location">
    <subcellularLocation>
        <location evidence="1">Golgi apparatus membrane</location>
        <topology evidence="1">Peripheral membrane protein</topology>
    </subcellularLocation>
</comment>
<dbReference type="PANTHER" id="PTHR13228:SF3">
    <property type="entry name" value="CONSERVED OLIGOMERIC GOLGI COMPLEX SUBUNIT 5"/>
    <property type="match status" value="1"/>
</dbReference>
<reference evidence="7 8" key="1">
    <citation type="journal article" date="2014" name="Genome Biol. Evol.">
        <title>The secreted proteins of Achlya hypogyna and Thraustotheca clavata identify the ancestral oomycete secretome and reveal gene acquisitions by horizontal gene transfer.</title>
        <authorList>
            <person name="Misner I."/>
            <person name="Blouin N."/>
            <person name="Leonard G."/>
            <person name="Richards T.A."/>
            <person name="Lane C.E."/>
        </authorList>
    </citation>
    <scope>NUCLEOTIDE SEQUENCE [LARGE SCALE GENOMIC DNA]</scope>
    <source>
        <strain evidence="7 8">ATCC 48635</strain>
    </source>
</reference>
<keyword evidence="8" id="KW-1185">Reference proteome</keyword>
<dbReference type="Pfam" id="PF10392">
    <property type="entry name" value="COG5_N"/>
    <property type="match status" value="1"/>
</dbReference>
<dbReference type="OrthoDB" id="18786at2759"/>
<name>A0A1V9ZKW1_ACHHY</name>
<dbReference type="STRING" id="1202772.A0A1V9ZKW1"/>
<dbReference type="GO" id="GO:0000139">
    <property type="term" value="C:Golgi membrane"/>
    <property type="evidence" value="ECO:0007669"/>
    <property type="project" value="UniProtKB-SubCell"/>
</dbReference>
<dbReference type="Pfam" id="PF20649">
    <property type="entry name" value="COG5_C"/>
    <property type="match status" value="1"/>
</dbReference>
<dbReference type="GO" id="GO:0006891">
    <property type="term" value="P:intra-Golgi vesicle-mediated transport"/>
    <property type="evidence" value="ECO:0007669"/>
    <property type="project" value="InterPro"/>
</dbReference>
<evidence type="ECO:0000259" key="6">
    <source>
        <dbReference type="Pfam" id="PF20649"/>
    </source>
</evidence>
<dbReference type="PANTHER" id="PTHR13228">
    <property type="entry name" value="CONSERVED OLIGOMERIC GOLGI COMPLEX COMPONENT 5"/>
    <property type="match status" value="1"/>
</dbReference>
<dbReference type="AlphaFoldDB" id="A0A1V9ZKW1"/>
<dbReference type="InterPro" id="IPR049176">
    <property type="entry name" value="COG5_N"/>
</dbReference>
<dbReference type="GO" id="GO:0017119">
    <property type="term" value="C:Golgi transport complex"/>
    <property type="evidence" value="ECO:0007669"/>
    <property type="project" value="InterPro"/>
</dbReference>